<sequence length="134" mass="14430">MKKLIALLSIMLLVTACTSVSRSASKVGKAQLSISGTQWVLADNIKGKLPTLRIENGKISGNAGCNDYFGELRLTPDSGSFSASKIGATKMFCKNMSVEKNFLNMLSSANKYVVSGNSLELYKDGLLLMKLSKQ</sequence>
<dbReference type="RefSeq" id="WP_160223849.1">
    <property type="nucleotide sequence ID" value="NZ_CP029149.1"/>
</dbReference>
<proteinExistence type="predicted"/>
<dbReference type="PANTHER" id="PTHR35535:SF2">
    <property type="entry name" value="DUF306 DOMAIN-CONTAINING PROTEIN"/>
    <property type="match status" value="1"/>
</dbReference>
<dbReference type="Pfam" id="PF03724">
    <property type="entry name" value="META"/>
    <property type="match status" value="1"/>
</dbReference>
<dbReference type="PANTHER" id="PTHR35535">
    <property type="entry name" value="HEAT SHOCK PROTEIN HSLJ"/>
    <property type="match status" value="1"/>
</dbReference>
<dbReference type="Gene3D" id="2.40.128.270">
    <property type="match status" value="1"/>
</dbReference>
<accession>A0A6P1QVU6</accession>
<evidence type="ECO:0000259" key="1">
    <source>
        <dbReference type="Pfam" id="PF03724"/>
    </source>
</evidence>
<dbReference type="InterPro" id="IPR053147">
    <property type="entry name" value="Hsp_HslJ-like"/>
</dbReference>
<dbReference type="InterPro" id="IPR038670">
    <property type="entry name" value="HslJ-like_sf"/>
</dbReference>
<dbReference type="EMBL" id="CP029149">
    <property type="protein sequence ID" value="QHN64804.1"/>
    <property type="molecule type" value="Genomic_DNA"/>
</dbReference>
<evidence type="ECO:0000313" key="2">
    <source>
        <dbReference type="EMBL" id="QHN64804.1"/>
    </source>
</evidence>
<evidence type="ECO:0000313" key="3">
    <source>
        <dbReference type="Proteomes" id="UP000464318"/>
    </source>
</evidence>
<name>A0A6P1QVU6_9FLAO</name>
<reference evidence="2 3" key="1">
    <citation type="submission" date="2018-04" db="EMBL/GenBank/DDBJ databases">
        <title>Characteristic and Complete Genome Sequencing of A Novel Member of Infective Endocarditis Causative Bacteria: Bergeyella cardium QL-PH.</title>
        <authorList>
            <person name="Pan H."/>
            <person name="Sun E."/>
            <person name="Zhang Y."/>
        </authorList>
    </citation>
    <scope>NUCLEOTIDE SEQUENCE [LARGE SCALE GENOMIC DNA]</scope>
    <source>
        <strain evidence="2 3">HPQL</strain>
    </source>
</reference>
<gene>
    <name evidence="2" type="ORF">DBX24_02300</name>
</gene>
<organism evidence="2 3">
    <name type="scientific">Bergeyella cardium</name>
    <dbReference type="NCBI Taxonomy" id="1585976"/>
    <lineage>
        <taxon>Bacteria</taxon>
        <taxon>Pseudomonadati</taxon>
        <taxon>Bacteroidota</taxon>
        <taxon>Flavobacteriia</taxon>
        <taxon>Flavobacteriales</taxon>
        <taxon>Weeksellaceae</taxon>
        <taxon>Bergeyella</taxon>
    </lineage>
</organism>
<dbReference type="OrthoDB" id="880459at2"/>
<dbReference type="PROSITE" id="PS51257">
    <property type="entry name" value="PROKAR_LIPOPROTEIN"/>
    <property type="match status" value="1"/>
</dbReference>
<feature type="domain" description="DUF306" evidence="1">
    <location>
        <begin position="35"/>
        <end position="125"/>
    </location>
</feature>
<dbReference type="InterPro" id="IPR005184">
    <property type="entry name" value="DUF306_Meta_HslJ"/>
</dbReference>
<dbReference type="KEGG" id="bcad:DBX24_02300"/>
<dbReference type="AlphaFoldDB" id="A0A6P1QVU6"/>
<keyword evidence="3" id="KW-1185">Reference proteome</keyword>
<protein>
    <submittedName>
        <fullName evidence="2">META domain-containing protein</fullName>
    </submittedName>
</protein>
<dbReference type="Proteomes" id="UP000464318">
    <property type="component" value="Chromosome"/>
</dbReference>